<evidence type="ECO:0000256" key="2">
    <source>
        <dbReference type="ARBA" id="ARBA00022679"/>
    </source>
</evidence>
<feature type="domain" description="Glycosyltransferase 2-like" evidence="3">
    <location>
        <begin position="7"/>
        <end position="137"/>
    </location>
</feature>
<name>A0ABY8MIX6_9SPIO</name>
<sequence>MSSIKVSIIIPVYNVERYLRECLESVINQTLEQIQIIIVNDASPDNSWKIIEEYKNRNPKIEVLTHEQNLGANESRNTGLSAVKGQYIFFLDNDDTISLDACEKLYNIAVQHDADIVGCPIRRTDISNTETLRTDYFNNKEIREYIGEDIYQAYFRGLISITIAAKLYKLDIWNRINSVEIPSGTIHEDNYLFFDLTGVCHRFVQTNYVCYNHRQHNKSITGRVISEKYITDCLIVLKKQKDFFASGNFKAETLKNSANRIQHALRAQCILPNNMAIYNPETIRFLLHKAPEYGLEEEVITEIINCFDILVTGRKREPLADWWYQFGQKKLKGKAKMIVKRVIQFLAGKRRTPY</sequence>
<dbReference type="RefSeq" id="WP_326928169.1">
    <property type="nucleotide sequence ID" value="NZ_CP123443.1"/>
</dbReference>
<dbReference type="PANTHER" id="PTHR22916:SF51">
    <property type="entry name" value="GLYCOSYLTRANSFERASE EPSH-RELATED"/>
    <property type="match status" value="1"/>
</dbReference>
<gene>
    <name evidence="4" type="ORF">P0082_03660</name>
</gene>
<dbReference type="SUPFAM" id="SSF53448">
    <property type="entry name" value="Nucleotide-diphospho-sugar transferases"/>
    <property type="match status" value="1"/>
</dbReference>
<dbReference type="Proteomes" id="UP001228690">
    <property type="component" value="Chromosome"/>
</dbReference>
<protein>
    <submittedName>
        <fullName evidence="4">Glycosyltransferase family 2 protein</fullName>
        <ecNumber evidence="4">2.4.-.-</ecNumber>
    </submittedName>
</protein>
<accession>A0ABY8MIX6</accession>
<evidence type="ECO:0000313" key="5">
    <source>
        <dbReference type="Proteomes" id="UP001228690"/>
    </source>
</evidence>
<evidence type="ECO:0000256" key="1">
    <source>
        <dbReference type="ARBA" id="ARBA00022676"/>
    </source>
</evidence>
<keyword evidence="1 4" id="KW-0328">Glycosyltransferase</keyword>
<evidence type="ECO:0000313" key="4">
    <source>
        <dbReference type="EMBL" id="WGK69965.1"/>
    </source>
</evidence>
<dbReference type="EC" id="2.4.-.-" evidence="4"/>
<dbReference type="InterPro" id="IPR001173">
    <property type="entry name" value="Glyco_trans_2-like"/>
</dbReference>
<dbReference type="Gene3D" id="3.90.550.10">
    <property type="entry name" value="Spore Coat Polysaccharide Biosynthesis Protein SpsA, Chain A"/>
    <property type="match status" value="1"/>
</dbReference>
<dbReference type="PANTHER" id="PTHR22916">
    <property type="entry name" value="GLYCOSYLTRANSFERASE"/>
    <property type="match status" value="1"/>
</dbReference>
<organism evidence="4 5">
    <name type="scientific">Candidatus Haliotispira prima</name>
    <dbReference type="NCBI Taxonomy" id="3034016"/>
    <lineage>
        <taxon>Bacteria</taxon>
        <taxon>Pseudomonadati</taxon>
        <taxon>Spirochaetota</taxon>
        <taxon>Spirochaetia</taxon>
        <taxon>Spirochaetales</taxon>
        <taxon>Spirochaetaceae</taxon>
        <taxon>Candidatus Haliotispira</taxon>
    </lineage>
</organism>
<keyword evidence="5" id="KW-1185">Reference proteome</keyword>
<dbReference type="InterPro" id="IPR029044">
    <property type="entry name" value="Nucleotide-diphossugar_trans"/>
</dbReference>
<dbReference type="CDD" id="cd00761">
    <property type="entry name" value="Glyco_tranf_GTA_type"/>
    <property type="match status" value="1"/>
</dbReference>
<reference evidence="4 5" key="1">
    <citation type="submission" date="2023-04" db="EMBL/GenBank/DDBJ databases">
        <title>Spirochaete genome identified in red abalone sample constitutes a novel genus.</title>
        <authorList>
            <person name="Sharma S.P."/>
            <person name="Purcell C.M."/>
            <person name="Hyde J.R."/>
            <person name="Severin A.J."/>
        </authorList>
    </citation>
    <scope>NUCLEOTIDE SEQUENCE [LARGE SCALE GENOMIC DNA]</scope>
    <source>
        <strain evidence="4 5">SP-2023</strain>
    </source>
</reference>
<dbReference type="EMBL" id="CP123443">
    <property type="protein sequence ID" value="WGK69965.1"/>
    <property type="molecule type" value="Genomic_DNA"/>
</dbReference>
<dbReference type="GO" id="GO:0016757">
    <property type="term" value="F:glycosyltransferase activity"/>
    <property type="evidence" value="ECO:0007669"/>
    <property type="project" value="UniProtKB-KW"/>
</dbReference>
<evidence type="ECO:0000259" key="3">
    <source>
        <dbReference type="Pfam" id="PF00535"/>
    </source>
</evidence>
<keyword evidence="2 4" id="KW-0808">Transferase</keyword>
<proteinExistence type="predicted"/>
<dbReference type="Pfam" id="PF00535">
    <property type="entry name" value="Glycos_transf_2"/>
    <property type="match status" value="1"/>
</dbReference>